<sequence length="218" mass="23397">MSNFGRLLLVNVIVIIVLIGGGALAYYYYDQSTNFVETDNAKIDGQAISVASPAAGKLVDWDAKVGNTYDNGETVGTVATQGKDGKSTKMAIKMPKDATIVQNKGVKDTFVGAGTPIATAYDLNHLFVTANIQETNIDDISKGEKVDVYVDAYPDMTFSGRVEQVGLATQSTFSLMPSQNNSGNYTKVTQVIPVRVSLDNYKGVKLMPGMNVTVKVHI</sequence>
<evidence type="ECO:0000256" key="4">
    <source>
        <dbReference type="ARBA" id="ARBA00022989"/>
    </source>
</evidence>
<dbReference type="AlphaFoldDB" id="A0A4R2NEK8"/>
<name>A0A4R2NEK8_9BACL</name>
<evidence type="ECO:0000259" key="8">
    <source>
        <dbReference type="Pfam" id="PF25997"/>
    </source>
</evidence>
<keyword evidence="5 6" id="KW-0472">Membrane</keyword>
<evidence type="ECO:0000256" key="5">
    <source>
        <dbReference type="ARBA" id="ARBA00023136"/>
    </source>
</evidence>
<feature type="transmembrane region" description="Helical" evidence="6">
    <location>
        <begin position="7"/>
        <end position="29"/>
    </location>
</feature>
<gene>
    <name evidence="9" type="ORF">EV207_1587</name>
</gene>
<comment type="caution">
    <text evidence="9">The sequence shown here is derived from an EMBL/GenBank/DDBJ whole genome shotgun (WGS) entry which is preliminary data.</text>
</comment>
<accession>A0A4R2NEK8</accession>
<dbReference type="Pfam" id="PF25990">
    <property type="entry name" value="Beta-barrel_YknX"/>
    <property type="match status" value="1"/>
</dbReference>
<keyword evidence="3 6" id="KW-0812">Transmembrane</keyword>
<dbReference type="Proteomes" id="UP000295416">
    <property type="component" value="Unassembled WGS sequence"/>
</dbReference>
<evidence type="ECO:0000256" key="1">
    <source>
        <dbReference type="ARBA" id="ARBA00004167"/>
    </source>
</evidence>
<dbReference type="Gene3D" id="2.40.30.170">
    <property type="match status" value="1"/>
</dbReference>
<feature type="domain" description="YhbJ barrel-sandwich hybrid" evidence="8">
    <location>
        <begin position="48"/>
        <end position="122"/>
    </location>
</feature>
<organism evidence="9 10">
    <name type="scientific">Scopulibacillus darangshiensis</name>
    <dbReference type="NCBI Taxonomy" id="442528"/>
    <lineage>
        <taxon>Bacteria</taxon>
        <taxon>Bacillati</taxon>
        <taxon>Bacillota</taxon>
        <taxon>Bacilli</taxon>
        <taxon>Bacillales</taxon>
        <taxon>Sporolactobacillaceae</taxon>
        <taxon>Scopulibacillus</taxon>
    </lineage>
</organism>
<evidence type="ECO:0000259" key="7">
    <source>
        <dbReference type="Pfam" id="PF25990"/>
    </source>
</evidence>
<dbReference type="GO" id="GO:0016020">
    <property type="term" value="C:membrane"/>
    <property type="evidence" value="ECO:0007669"/>
    <property type="project" value="UniProtKB-SubCell"/>
</dbReference>
<dbReference type="InterPro" id="IPR058636">
    <property type="entry name" value="Beta-barrel_YknX"/>
</dbReference>
<evidence type="ECO:0000313" key="9">
    <source>
        <dbReference type="EMBL" id="TCP19749.1"/>
    </source>
</evidence>
<protein>
    <submittedName>
        <fullName evidence="9">HlyD family secretion protein</fullName>
    </submittedName>
</protein>
<dbReference type="RefSeq" id="WP_132748223.1">
    <property type="nucleotide sequence ID" value="NZ_SLXK01000058.1"/>
</dbReference>
<evidence type="ECO:0000256" key="2">
    <source>
        <dbReference type="ARBA" id="ARBA00009477"/>
    </source>
</evidence>
<keyword evidence="4 6" id="KW-1133">Transmembrane helix</keyword>
<dbReference type="OrthoDB" id="9811754at2"/>
<dbReference type="PANTHER" id="PTHR30386:SF26">
    <property type="entry name" value="TRANSPORT PROTEIN COMB"/>
    <property type="match status" value="1"/>
</dbReference>
<dbReference type="PANTHER" id="PTHR30386">
    <property type="entry name" value="MEMBRANE FUSION SUBUNIT OF EMRAB-TOLC MULTIDRUG EFFLUX PUMP"/>
    <property type="match status" value="1"/>
</dbReference>
<dbReference type="InterPro" id="IPR058635">
    <property type="entry name" value="BSH_YhbJ"/>
</dbReference>
<dbReference type="InterPro" id="IPR050739">
    <property type="entry name" value="MFP"/>
</dbReference>
<dbReference type="EMBL" id="SLXK01000058">
    <property type="protein sequence ID" value="TCP19749.1"/>
    <property type="molecule type" value="Genomic_DNA"/>
</dbReference>
<dbReference type="Pfam" id="PF25997">
    <property type="entry name" value="BSH_YhbJ"/>
    <property type="match status" value="1"/>
</dbReference>
<feature type="domain" description="YknX-like beta-barrel" evidence="7">
    <location>
        <begin position="128"/>
        <end position="216"/>
    </location>
</feature>
<keyword evidence="10" id="KW-1185">Reference proteome</keyword>
<dbReference type="GO" id="GO:0055085">
    <property type="term" value="P:transmembrane transport"/>
    <property type="evidence" value="ECO:0007669"/>
    <property type="project" value="InterPro"/>
</dbReference>
<comment type="similarity">
    <text evidence="2">Belongs to the membrane fusion protein (MFP) (TC 8.A.1) family.</text>
</comment>
<evidence type="ECO:0000313" key="10">
    <source>
        <dbReference type="Proteomes" id="UP000295416"/>
    </source>
</evidence>
<evidence type="ECO:0000256" key="6">
    <source>
        <dbReference type="SAM" id="Phobius"/>
    </source>
</evidence>
<evidence type="ECO:0000256" key="3">
    <source>
        <dbReference type="ARBA" id="ARBA00022692"/>
    </source>
</evidence>
<comment type="subcellular location">
    <subcellularLocation>
        <location evidence="1">Membrane</location>
        <topology evidence="1">Single-pass membrane protein</topology>
    </subcellularLocation>
</comment>
<reference evidence="9 10" key="1">
    <citation type="submission" date="2019-03" db="EMBL/GenBank/DDBJ databases">
        <title>Genomic Encyclopedia of Type Strains, Phase IV (KMG-IV): sequencing the most valuable type-strain genomes for metagenomic binning, comparative biology and taxonomic classification.</title>
        <authorList>
            <person name="Goeker M."/>
        </authorList>
    </citation>
    <scope>NUCLEOTIDE SEQUENCE [LARGE SCALE GENOMIC DNA]</scope>
    <source>
        <strain evidence="9 10">DSM 19377</strain>
    </source>
</reference>
<proteinExistence type="inferred from homology"/>